<evidence type="ECO:0000313" key="18">
    <source>
        <dbReference type="EMBL" id="KAJ1198881.1"/>
    </source>
</evidence>
<keyword evidence="5" id="KW-0963">Cytoplasm</keyword>
<evidence type="ECO:0000313" key="19">
    <source>
        <dbReference type="Proteomes" id="UP001066276"/>
    </source>
</evidence>
<dbReference type="GO" id="GO:0090050">
    <property type="term" value="P:positive regulation of cell migration involved in sprouting angiogenesis"/>
    <property type="evidence" value="ECO:0007669"/>
    <property type="project" value="TreeGrafter"/>
</dbReference>
<evidence type="ECO:0000256" key="7">
    <source>
        <dbReference type="ARBA" id="ARBA00022657"/>
    </source>
</evidence>
<dbReference type="CDD" id="cd00033">
    <property type="entry name" value="CCP"/>
    <property type="match status" value="3"/>
</dbReference>
<comment type="caution">
    <text evidence="15">Lacks conserved residue(s) required for the propagation of feature annotation.</text>
</comment>
<proteinExistence type="predicted"/>
<keyword evidence="7" id="KW-0037">Angiogenesis</keyword>
<dbReference type="GO" id="GO:0005576">
    <property type="term" value="C:extracellular region"/>
    <property type="evidence" value="ECO:0007669"/>
    <property type="project" value="UniProtKB-SubCell"/>
</dbReference>
<evidence type="ECO:0000256" key="6">
    <source>
        <dbReference type="ARBA" id="ARBA00022525"/>
    </source>
</evidence>
<dbReference type="InterPro" id="IPR003410">
    <property type="entry name" value="HYR_dom"/>
</dbReference>
<keyword evidence="11" id="KW-0130">Cell adhesion</keyword>
<dbReference type="InterPro" id="IPR043555">
    <property type="entry name" value="SRPX-like"/>
</dbReference>
<feature type="domain" description="Sushi" evidence="17">
    <location>
        <begin position="109"/>
        <end position="167"/>
    </location>
</feature>
<dbReference type="PANTHER" id="PTHR46343">
    <property type="entry name" value="HYR DOMAIN-CONTAINING PROTEIN"/>
    <property type="match status" value="1"/>
</dbReference>
<gene>
    <name evidence="18" type="ORF">NDU88_002720</name>
</gene>
<dbReference type="PANTHER" id="PTHR46343:SF3">
    <property type="entry name" value="SUSHI REPEAT-CONTAINING PROTEIN SRPX2"/>
    <property type="match status" value="1"/>
</dbReference>
<dbReference type="Pfam" id="PF13778">
    <property type="entry name" value="DUF4174"/>
    <property type="match status" value="1"/>
</dbReference>
<dbReference type="GO" id="GO:0001525">
    <property type="term" value="P:angiogenesis"/>
    <property type="evidence" value="ECO:0007669"/>
    <property type="project" value="UniProtKB-KW"/>
</dbReference>
<evidence type="ECO:0000256" key="14">
    <source>
        <dbReference type="ARBA" id="ARBA00034103"/>
    </source>
</evidence>
<dbReference type="InterPro" id="IPR025232">
    <property type="entry name" value="DUF4174"/>
</dbReference>
<keyword evidence="13 15" id="KW-1015">Disulfide bond</keyword>
<organism evidence="18 19">
    <name type="scientific">Pleurodeles waltl</name>
    <name type="common">Iberian ribbed newt</name>
    <dbReference type="NCBI Taxonomy" id="8319"/>
    <lineage>
        <taxon>Eukaryota</taxon>
        <taxon>Metazoa</taxon>
        <taxon>Chordata</taxon>
        <taxon>Craniata</taxon>
        <taxon>Vertebrata</taxon>
        <taxon>Euteleostomi</taxon>
        <taxon>Amphibia</taxon>
        <taxon>Batrachia</taxon>
        <taxon>Caudata</taxon>
        <taxon>Salamandroidea</taxon>
        <taxon>Salamandridae</taxon>
        <taxon>Pleurodelinae</taxon>
        <taxon>Pleurodeles</taxon>
    </lineage>
</organism>
<keyword evidence="19" id="KW-1185">Reference proteome</keyword>
<name>A0AAV7VEL7_PLEWA</name>
<dbReference type="SMART" id="SM00032">
    <property type="entry name" value="CCP"/>
    <property type="match status" value="3"/>
</dbReference>
<sequence length="454" mass="51617">MENYLKCYRPIQRVVSSGYFADGRPNNDVPAEEAPSMSLLNYHAPRWCYNLNIKDGNAVCYSPRGANYRSTLGTRCHLTCDHGFRLIGQKTVQCLQSRRWSGIAYCRSIRCRVLPAIPNGAYQCTASVFQDSRCDYTCFPGYQLEGDRNRICMENGRWSGIEPVCVDIEPPKIQCPSSREKIADPDKLTALVYWSEPLVKDSADGIIRRVMLRGPEPGSELKEGEHLIRYIAHDRAQNRASCKFTVQVKVRRCPVLKPPPHGYITCSSAGNNYGATCKYQCDGGYERQGPLTRVCQFSQVWSESEPICMPMKIFVDVNSAAALLDQFYEKRRLLVVSAPESTDRYYKMQNTILQQAACGLDMRHVTVIELVGQSPSEVGRIRELKLSAEIIEQLRQMMKITRSYFSVVLINKYGVDCERYVEPVTADEIFTYIDTYLLSREEVAQRASRPDTCE</sequence>
<feature type="domain" description="Sushi" evidence="17">
    <location>
        <begin position="251"/>
        <end position="310"/>
    </location>
</feature>
<dbReference type="PROSITE" id="PS50825">
    <property type="entry name" value="HYR"/>
    <property type="match status" value="1"/>
</dbReference>
<dbReference type="InterPro" id="IPR035976">
    <property type="entry name" value="Sushi/SCR/CCP_sf"/>
</dbReference>
<evidence type="ECO:0000256" key="12">
    <source>
        <dbReference type="ARBA" id="ARBA00023018"/>
    </source>
</evidence>
<dbReference type="GO" id="GO:0045202">
    <property type="term" value="C:synapse"/>
    <property type="evidence" value="ECO:0007669"/>
    <property type="project" value="UniProtKB-SubCell"/>
</dbReference>
<reference evidence="18" key="1">
    <citation type="journal article" date="2022" name="bioRxiv">
        <title>Sequencing and chromosome-scale assembly of the giantPleurodeles waltlgenome.</title>
        <authorList>
            <person name="Brown T."/>
            <person name="Elewa A."/>
            <person name="Iarovenko S."/>
            <person name="Subramanian E."/>
            <person name="Araus A.J."/>
            <person name="Petzold A."/>
            <person name="Susuki M."/>
            <person name="Suzuki K.-i.T."/>
            <person name="Hayashi T."/>
            <person name="Toyoda A."/>
            <person name="Oliveira C."/>
            <person name="Osipova E."/>
            <person name="Leigh N.D."/>
            <person name="Simon A."/>
            <person name="Yun M.H."/>
        </authorList>
    </citation>
    <scope>NUCLEOTIDE SEQUENCE</scope>
    <source>
        <strain evidence="18">20211129_DDA</strain>
        <tissue evidence="18">Liver</tissue>
    </source>
</reference>
<dbReference type="SUPFAM" id="SSF57535">
    <property type="entry name" value="Complement control module/SCR domain"/>
    <property type="match status" value="3"/>
</dbReference>
<dbReference type="GO" id="GO:0009986">
    <property type="term" value="C:cell surface"/>
    <property type="evidence" value="ECO:0007669"/>
    <property type="project" value="UniProtKB-SubCell"/>
</dbReference>
<evidence type="ECO:0000256" key="9">
    <source>
        <dbReference type="ARBA" id="ARBA00022729"/>
    </source>
</evidence>
<evidence type="ECO:0000256" key="4">
    <source>
        <dbReference type="ARBA" id="ARBA00014594"/>
    </source>
</evidence>
<dbReference type="EMBL" id="JANPWB010000003">
    <property type="protein sequence ID" value="KAJ1198881.1"/>
    <property type="molecule type" value="Genomic_DNA"/>
</dbReference>
<feature type="disulfide bond" evidence="15">
    <location>
        <begin position="281"/>
        <end position="308"/>
    </location>
</feature>
<dbReference type="FunFam" id="2.10.70.10:FF:000024">
    <property type="entry name" value="Sushi repeat-containing protein SRPX"/>
    <property type="match status" value="1"/>
</dbReference>
<evidence type="ECO:0000256" key="5">
    <source>
        <dbReference type="ARBA" id="ARBA00022490"/>
    </source>
</evidence>
<feature type="domain" description="HYR" evidence="16">
    <location>
        <begin position="166"/>
        <end position="250"/>
    </location>
</feature>
<keyword evidence="10" id="KW-0677">Repeat</keyword>
<keyword evidence="12" id="KW-0770">Synapse</keyword>
<dbReference type="GO" id="GO:0005737">
    <property type="term" value="C:cytoplasm"/>
    <property type="evidence" value="ECO:0007669"/>
    <property type="project" value="UniProtKB-SubCell"/>
</dbReference>
<dbReference type="Pfam" id="PF02494">
    <property type="entry name" value="HYR"/>
    <property type="match status" value="1"/>
</dbReference>
<dbReference type="Gene3D" id="2.10.70.10">
    <property type="entry name" value="Complement Module, domain 1"/>
    <property type="match status" value="3"/>
</dbReference>
<dbReference type="Proteomes" id="UP001066276">
    <property type="component" value="Chromosome 2_1"/>
</dbReference>
<evidence type="ECO:0000256" key="10">
    <source>
        <dbReference type="ARBA" id="ARBA00022737"/>
    </source>
</evidence>
<feature type="disulfide bond" evidence="15">
    <location>
        <begin position="138"/>
        <end position="165"/>
    </location>
</feature>
<dbReference type="GO" id="GO:0005102">
    <property type="term" value="F:signaling receptor binding"/>
    <property type="evidence" value="ECO:0007669"/>
    <property type="project" value="TreeGrafter"/>
</dbReference>
<evidence type="ECO:0000259" key="17">
    <source>
        <dbReference type="PROSITE" id="PS50923"/>
    </source>
</evidence>
<keyword evidence="6" id="KW-0964">Secreted</keyword>
<evidence type="ECO:0000256" key="3">
    <source>
        <dbReference type="ARBA" id="ARBA00004613"/>
    </source>
</evidence>
<dbReference type="InterPro" id="IPR000436">
    <property type="entry name" value="Sushi_SCR_CCP_dom"/>
</dbReference>
<keyword evidence="9" id="KW-0732">Signal</keyword>
<dbReference type="AlphaFoldDB" id="A0AAV7VEL7"/>
<dbReference type="PROSITE" id="PS50923">
    <property type="entry name" value="SUSHI"/>
    <property type="match status" value="3"/>
</dbReference>
<dbReference type="GO" id="GO:0098609">
    <property type="term" value="P:cell-cell adhesion"/>
    <property type="evidence" value="ECO:0007669"/>
    <property type="project" value="TreeGrafter"/>
</dbReference>
<evidence type="ECO:0000256" key="15">
    <source>
        <dbReference type="PROSITE-ProRule" id="PRU00302"/>
    </source>
</evidence>
<dbReference type="Pfam" id="PF00084">
    <property type="entry name" value="Sushi"/>
    <property type="match status" value="3"/>
</dbReference>
<evidence type="ECO:0000256" key="2">
    <source>
        <dbReference type="ARBA" id="ARBA00004496"/>
    </source>
</evidence>
<evidence type="ECO:0000256" key="8">
    <source>
        <dbReference type="ARBA" id="ARBA00022659"/>
    </source>
</evidence>
<dbReference type="GO" id="GO:0051965">
    <property type="term" value="P:positive regulation of synapse assembly"/>
    <property type="evidence" value="ECO:0007669"/>
    <property type="project" value="TreeGrafter"/>
</dbReference>
<evidence type="ECO:0000256" key="1">
    <source>
        <dbReference type="ARBA" id="ARBA00004241"/>
    </source>
</evidence>
<comment type="subcellular location">
    <subcellularLocation>
        <location evidence="1">Cell surface</location>
    </subcellularLocation>
    <subcellularLocation>
        <location evidence="2">Cytoplasm</location>
    </subcellularLocation>
    <subcellularLocation>
        <location evidence="3">Secreted</location>
    </subcellularLocation>
    <subcellularLocation>
        <location evidence="14">Synapse</location>
    </subcellularLocation>
</comment>
<comment type="caution">
    <text evidence="18">The sequence shown here is derived from an EMBL/GenBank/DDBJ whole genome shotgun (WGS) entry which is preliminary data.</text>
</comment>
<evidence type="ECO:0000256" key="13">
    <source>
        <dbReference type="ARBA" id="ARBA00023157"/>
    </source>
</evidence>
<accession>A0AAV7VEL7</accession>
<protein>
    <recommendedName>
        <fullName evidence="4">Sushi repeat-containing protein SRPX2</fullName>
    </recommendedName>
</protein>
<keyword evidence="8 15" id="KW-0768">Sushi</keyword>
<feature type="domain" description="Sushi" evidence="17">
    <location>
        <begin position="58"/>
        <end position="108"/>
    </location>
</feature>
<evidence type="ECO:0000256" key="11">
    <source>
        <dbReference type="ARBA" id="ARBA00022889"/>
    </source>
</evidence>
<evidence type="ECO:0000259" key="16">
    <source>
        <dbReference type="PROSITE" id="PS50825"/>
    </source>
</evidence>